<dbReference type="OrthoDB" id="9795813at2"/>
<evidence type="ECO:0000313" key="2">
    <source>
        <dbReference type="EMBL" id="SFQ03638.1"/>
    </source>
</evidence>
<evidence type="ECO:0000256" key="1">
    <source>
        <dbReference type="SAM" id="Phobius"/>
    </source>
</evidence>
<keyword evidence="1" id="KW-0812">Transmembrane</keyword>
<keyword evidence="1" id="KW-1133">Transmembrane helix</keyword>
<keyword evidence="1" id="KW-0472">Membrane</keyword>
<dbReference type="STRING" id="937334.SAMN05444406_11034"/>
<organism evidence="2 3">
    <name type="scientific">Caldicoprobacter faecalis</name>
    <dbReference type="NCBI Taxonomy" id="937334"/>
    <lineage>
        <taxon>Bacteria</taxon>
        <taxon>Bacillati</taxon>
        <taxon>Bacillota</taxon>
        <taxon>Clostridia</taxon>
        <taxon>Caldicoprobacterales</taxon>
        <taxon>Caldicoprobacteraceae</taxon>
        <taxon>Caldicoprobacter</taxon>
    </lineage>
</organism>
<evidence type="ECO:0000313" key="3">
    <source>
        <dbReference type="Proteomes" id="UP000198577"/>
    </source>
</evidence>
<proteinExistence type="predicted"/>
<protein>
    <submittedName>
        <fullName evidence="2">Thiamine transporter</fullName>
    </submittedName>
</protein>
<gene>
    <name evidence="2" type="ORF">SAMN05444406_11034</name>
</gene>
<dbReference type="Gene3D" id="1.10.1760.20">
    <property type="match status" value="1"/>
</dbReference>
<dbReference type="InterPro" id="IPR012651">
    <property type="entry name" value="Thia_Transptr_ThiT"/>
</dbReference>
<feature type="transmembrane region" description="Helical" evidence="1">
    <location>
        <begin position="144"/>
        <end position="166"/>
    </location>
</feature>
<name>A0A1I5V811_9FIRM</name>
<dbReference type="GO" id="GO:0015234">
    <property type="term" value="F:thiamine transmembrane transporter activity"/>
    <property type="evidence" value="ECO:0007669"/>
    <property type="project" value="InterPro"/>
</dbReference>
<dbReference type="Pfam" id="PF09515">
    <property type="entry name" value="Thia_YuaJ"/>
    <property type="match status" value="1"/>
</dbReference>
<dbReference type="Proteomes" id="UP000198577">
    <property type="component" value="Unassembled WGS sequence"/>
</dbReference>
<feature type="transmembrane region" description="Helical" evidence="1">
    <location>
        <begin position="51"/>
        <end position="70"/>
    </location>
</feature>
<accession>A0A1I5V811</accession>
<sequence length="185" mass="20215">MKRTNTRMLVEAGVMIALAQVLSYVKVYELPQGGSVTAGSMVPILFFAVRWGARGGILAGMAYGLLQFILGEKYSYHIISILFDYIIAFGCLGLAGLFRQKGMAGVMAGVFLGILGRFICHVISGVTVFASYAPEGQSPWVYSILYNGSYLLPELIISMVIVGLLYRSLEFQLHMDNRSSSNYSA</sequence>
<dbReference type="NCBIfam" id="TIGR02357">
    <property type="entry name" value="ECF_ThiT_YuaJ"/>
    <property type="match status" value="1"/>
</dbReference>
<dbReference type="EMBL" id="FOXR01000010">
    <property type="protein sequence ID" value="SFQ03638.1"/>
    <property type="molecule type" value="Genomic_DNA"/>
</dbReference>
<keyword evidence="3" id="KW-1185">Reference proteome</keyword>
<dbReference type="AlphaFoldDB" id="A0A1I5V811"/>
<dbReference type="GO" id="GO:0005886">
    <property type="term" value="C:plasma membrane"/>
    <property type="evidence" value="ECO:0007669"/>
    <property type="project" value="InterPro"/>
</dbReference>
<reference evidence="2 3" key="1">
    <citation type="submission" date="2016-10" db="EMBL/GenBank/DDBJ databases">
        <authorList>
            <person name="de Groot N.N."/>
        </authorList>
    </citation>
    <scope>NUCLEOTIDE SEQUENCE [LARGE SCALE GENOMIC DNA]</scope>
    <source>
        <strain evidence="2 3">DSM 20678</strain>
    </source>
</reference>
<feature type="transmembrane region" description="Helical" evidence="1">
    <location>
        <begin position="110"/>
        <end position="132"/>
    </location>
</feature>
<feature type="transmembrane region" description="Helical" evidence="1">
    <location>
        <begin position="76"/>
        <end position="98"/>
    </location>
</feature>
<dbReference type="RefSeq" id="WP_025747948.1">
    <property type="nucleotide sequence ID" value="NZ_FOXR01000010.1"/>
</dbReference>